<dbReference type="InterPro" id="IPR000055">
    <property type="entry name" value="Restrct_endonuc_typeI_TRD"/>
</dbReference>
<comment type="caution">
    <text evidence="5">The sequence shown here is derived from an EMBL/GenBank/DDBJ whole genome shotgun (WGS) entry which is preliminary data.</text>
</comment>
<evidence type="ECO:0000313" key="5">
    <source>
        <dbReference type="EMBL" id="NDL66768.1"/>
    </source>
</evidence>
<dbReference type="AlphaFoldDB" id="A0A7X5KMI8"/>
<keyword evidence="5" id="KW-0255">Endonuclease</keyword>
<dbReference type="GO" id="GO:0004519">
    <property type="term" value="F:endonuclease activity"/>
    <property type="evidence" value="ECO:0007669"/>
    <property type="project" value="UniProtKB-KW"/>
</dbReference>
<evidence type="ECO:0000256" key="1">
    <source>
        <dbReference type="ARBA" id="ARBA00010923"/>
    </source>
</evidence>
<dbReference type="CDD" id="cd17283">
    <property type="entry name" value="RMtype1_S_Hpy180ORF7835P_TRD2-CR2_like"/>
    <property type="match status" value="1"/>
</dbReference>
<keyword evidence="6" id="KW-1185">Reference proteome</keyword>
<dbReference type="GO" id="GO:0003677">
    <property type="term" value="F:DNA binding"/>
    <property type="evidence" value="ECO:0007669"/>
    <property type="project" value="UniProtKB-KW"/>
</dbReference>
<keyword evidence="2" id="KW-0680">Restriction system</keyword>
<evidence type="ECO:0000256" key="2">
    <source>
        <dbReference type="ARBA" id="ARBA00022747"/>
    </source>
</evidence>
<reference evidence="5 6" key="1">
    <citation type="submission" date="2020-01" db="EMBL/GenBank/DDBJ databases">
        <title>Anaeroalcalibacter tamaniensis gen. nov., sp. nov., moderately halophilic strictly anaerobic fermenter bacterium from mud volcano of Taman peninsula.</title>
        <authorList>
            <person name="Frolova A."/>
            <person name="Merkel A.Y."/>
            <person name="Slobodkin A.I."/>
        </authorList>
    </citation>
    <scope>NUCLEOTIDE SEQUENCE [LARGE SCALE GENOMIC DNA]</scope>
    <source>
        <strain evidence="5 6">F-3ap</strain>
    </source>
</reference>
<proteinExistence type="inferred from homology"/>
<gene>
    <name evidence="5" type="ORF">GXN74_03285</name>
</gene>
<dbReference type="Gene3D" id="1.10.287.1120">
    <property type="entry name" value="Bipartite methylase S protein"/>
    <property type="match status" value="1"/>
</dbReference>
<comment type="similarity">
    <text evidence="1">Belongs to the type-I restriction system S methylase family.</text>
</comment>
<dbReference type="GO" id="GO:0009307">
    <property type="term" value="P:DNA restriction-modification system"/>
    <property type="evidence" value="ECO:0007669"/>
    <property type="project" value="UniProtKB-KW"/>
</dbReference>
<feature type="domain" description="Type I restriction modification DNA specificity" evidence="4">
    <location>
        <begin position="230"/>
        <end position="397"/>
    </location>
</feature>
<keyword evidence="5" id="KW-0378">Hydrolase</keyword>
<dbReference type="InterPro" id="IPR052021">
    <property type="entry name" value="Type-I_RS_S_subunit"/>
</dbReference>
<feature type="domain" description="Type I restriction modification DNA specificity" evidence="4">
    <location>
        <begin position="8"/>
        <end position="191"/>
    </location>
</feature>
<organism evidence="5 6">
    <name type="scientific">Anaerotalea alkaliphila</name>
    <dbReference type="NCBI Taxonomy" id="2662126"/>
    <lineage>
        <taxon>Bacteria</taxon>
        <taxon>Bacillati</taxon>
        <taxon>Bacillota</taxon>
        <taxon>Clostridia</taxon>
        <taxon>Eubacteriales</taxon>
        <taxon>Anaerotalea</taxon>
    </lineage>
</organism>
<dbReference type="InterPro" id="IPR044946">
    <property type="entry name" value="Restrct_endonuc_typeI_TRD_sf"/>
</dbReference>
<dbReference type="PANTHER" id="PTHR30408:SF12">
    <property type="entry name" value="TYPE I RESTRICTION ENZYME MJAVIII SPECIFICITY SUBUNIT"/>
    <property type="match status" value="1"/>
</dbReference>
<evidence type="ECO:0000256" key="3">
    <source>
        <dbReference type="ARBA" id="ARBA00023125"/>
    </source>
</evidence>
<dbReference type="EMBL" id="JAAEEH010000005">
    <property type="protein sequence ID" value="NDL66768.1"/>
    <property type="molecule type" value="Genomic_DNA"/>
</dbReference>
<sequence length="431" mass="49054">MSFNEAVSKWETEKLSQLTDYISRGITPKYTEDKNRSILVVNQRCIREGKVLFEDARRHDIEKKKISEEKFLRDFDVLVNSTGVGTLGRVSQIKKVHEPTTVDSHVTIVRGNADYIDKKYLGYAIKAQQSIIENMAEGSTGQTELSRKRLGDEIVIGFPKNKQEQKAIAHILSILDDKIEVNNEINKTLENMAQVIFKQWFVDFEFPNEDGEPYKSSGGEMVESELGMIPKGWEVKKVEQVTKIIRGASPRPIQDFIRDEGIPWVKISDASSSNTRFISSTKEFIKEEGRKKSREVKVGTLILSNSATPGIPMIMKIDACVHDGWLIFDEFREVTKEYMFHFLTENRIGILSLSNGSVFRNLKTDILKNYKIIIPSRDVVARVDNIFKSINNSIDNIENQITTLTKIRDGLLTKLMSGEIRVPLDEEGDVS</sequence>
<dbReference type="Pfam" id="PF01420">
    <property type="entry name" value="Methylase_S"/>
    <property type="match status" value="2"/>
</dbReference>
<dbReference type="SUPFAM" id="SSF116734">
    <property type="entry name" value="DNA methylase specificity domain"/>
    <property type="match status" value="2"/>
</dbReference>
<dbReference type="RefSeq" id="WP_162369492.1">
    <property type="nucleotide sequence ID" value="NZ_JAAEEH010000005.1"/>
</dbReference>
<keyword evidence="3" id="KW-0238">DNA-binding</keyword>
<dbReference type="Proteomes" id="UP000461585">
    <property type="component" value="Unassembled WGS sequence"/>
</dbReference>
<dbReference type="PANTHER" id="PTHR30408">
    <property type="entry name" value="TYPE-1 RESTRICTION ENZYME ECOKI SPECIFICITY PROTEIN"/>
    <property type="match status" value="1"/>
</dbReference>
<protein>
    <submittedName>
        <fullName evidence="5">Restriction endonuclease subunit S</fullName>
    </submittedName>
</protein>
<accession>A0A7X5KMI8</accession>
<name>A0A7X5KMI8_9FIRM</name>
<evidence type="ECO:0000259" key="4">
    <source>
        <dbReference type="Pfam" id="PF01420"/>
    </source>
</evidence>
<dbReference type="Gene3D" id="3.90.220.20">
    <property type="entry name" value="DNA methylase specificity domains"/>
    <property type="match status" value="2"/>
</dbReference>
<evidence type="ECO:0000313" key="6">
    <source>
        <dbReference type="Proteomes" id="UP000461585"/>
    </source>
</evidence>
<keyword evidence="5" id="KW-0540">Nuclease</keyword>